<dbReference type="GO" id="GO:0006352">
    <property type="term" value="P:DNA-templated transcription initiation"/>
    <property type="evidence" value="ECO:0007669"/>
    <property type="project" value="InterPro"/>
</dbReference>
<proteinExistence type="inferred from homology"/>
<evidence type="ECO:0000256" key="1">
    <source>
        <dbReference type="ARBA" id="ARBA00010641"/>
    </source>
</evidence>
<protein>
    <submittedName>
        <fullName evidence="7">ECF RNA polymerase sigma factor SigW</fullName>
    </submittedName>
</protein>
<dbReference type="NCBIfam" id="TIGR02937">
    <property type="entry name" value="sigma70-ECF"/>
    <property type="match status" value="1"/>
</dbReference>
<feature type="domain" description="RNA polymerase sigma-70 region 2" evidence="5">
    <location>
        <begin position="24"/>
        <end position="89"/>
    </location>
</feature>
<dbReference type="SUPFAM" id="SSF88946">
    <property type="entry name" value="Sigma2 domain of RNA polymerase sigma factors"/>
    <property type="match status" value="1"/>
</dbReference>
<dbReference type="AlphaFoldDB" id="A0A644ZIF1"/>
<evidence type="ECO:0000256" key="4">
    <source>
        <dbReference type="ARBA" id="ARBA00023163"/>
    </source>
</evidence>
<dbReference type="InterPro" id="IPR036388">
    <property type="entry name" value="WH-like_DNA-bd_sf"/>
</dbReference>
<evidence type="ECO:0000259" key="6">
    <source>
        <dbReference type="Pfam" id="PF08281"/>
    </source>
</evidence>
<dbReference type="InterPro" id="IPR013324">
    <property type="entry name" value="RNA_pol_sigma_r3/r4-like"/>
</dbReference>
<organism evidence="7">
    <name type="scientific">bioreactor metagenome</name>
    <dbReference type="NCBI Taxonomy" id="1076179"/>
    <lineage>
        <taxon>unclassified sequences</taxon>
        <taxon>metagenomes</taxon>
        <taxon>ecological metagenomes</taxon>
    </lineage>
</organism>
<dbReference type="InterPro" id="IPR007627">
    <property type="entry name" value="RNA_pol_sigma70_r2"/>
</dbReference>
<evidence type="ECO:0000259" key="5">
    <source>
        <dbReference type="Pfam" id="PF04542"/>
    </source>
</evidence>
<dbReference type="EMBL" id="VSSQ01009083">
    <property type="protein sequence ID" value="MPM40665.1"/>
    <property type="molecule type" value="Genomic_DNA"/>
</dbReference>
<dbReference type="Pfam" id="PF08281">
    <property type="entry name" value="Sigma70_r4_2"/>
    <property type="match status" value="1"/>
</dbReference>
<evidence type="ECO:0000256" key="3">
    <source>
        <dbReference type="ARBA" id="ARBA00023082"/>
    </source>
</evidence>
<sequence length="180" mass="21480">MEDKDLLQLFREEGKENYAFNLIVDKYSERLYWHIRKITASHDDTNDILQNTFVKAWNALPSFREESRLYTWLYRIATNESLTLIKKSKMRSFLSLSDYSKQVENQLEADPYFNGDETQRIFRKAIMKLPGKQRAVFTMRYYDEMKYEEISEILGTSVGALKASYHHAFQKIQEYLKESV</sequence>
<keyword evidence="4" id="KW-0804">Transcription</keyword>
<dbReference type="InterPro" id="IPR013249">
    <property type="entry name" value="RNA_pol_sigma70_r4_t2"/>
</dbReference>
<dbReference type="Pfam" id="PF04542">
    <property type="entry name" value="Sigma70_r2"/>
    <property type="match status" value="1"/>
</dbReference>
<comment type="caution">
    <text evidence="7">The sequence shown here is derived from an EMBL/GenBank/DDBJ whole genome shotgun (WGS) entry which is preliminary data.</text>
</comment>
<reference evidence="7" key="1">
    <citation type="submission" date="2019-08" db="EMBL/GenBank/DDBJ databases">
        <authorList>
            <person name="Kucharzyk K."/>
            <person name="Murdoch R.W."/>
            <person name="Higgins S."/>
            <person name="Loffler F."/>
        </authorList>
    </citation>
    <scope>NUCLEOTIDE SEQUENCE</scope>
</reference>
<feature type="domain" description="RNA polymerase sigma factor 70 region 4 type 2" evidence="6">
    <location>
        <begin position="120"/>
        <end position="172"/>
    </location>
</feature>
<dbReference type="Gene3D" id="1.10.1740.10">
    <property type="match status" value="1"/>
</dbReference>
<keyword evidence="3" id="KW-0731">Sigma factor</keyword>
<dbReference type="InterPro" id="IPR014284">
    <property type="entry name" value="RNA_pol_sigma-70_dom"/>
</dbReference>
<keyword evidence="2" id="KW-0805">Transcription regulation</keyword>
<accession>A0A644ZIF1</accession>
<evidence type="ECO:0000313" key="7">
    <source>
        <dbReference type="EMBL" id="MPM40665.1"/>
    </source>
</evidence>
<dbReference type="SUPFAM" id="SSF88659">
    <property type="entry name" value="Sigma3 and sigma4 domains of RNA polymerase sigma factors"/>
    <property type="match status" value="1"/>
</dbReference>
<comment type="similarity">
    <text evidence="1">Belongs to the sigma-70 factor family. ECF subfamily.</text>
</comment>
<dbReference type="GO" id="GO:0016987">
    <property type="term" value="F:sigma factor activity"/>
    <property type="evidence" value="ECO:0007669"/>
    <property type="project" value="UniProtKB-KW"/>
</dbReference>
<gene>
    <name evidence="7" type="primary">sigW_64</name>
    <name evidence="7" type="ORF">SDC9_87311</name>
</gene>
<dbReference type="GO" id="GO:0003677">
    <property type="term" value="F:DNA binding"/>
    <property type="evidence" value="ECO:0007669"/>
    <property type="project" value="InterPro"/>
</dbReference>
<dbReference type="InterPro" id="IPR039425">
    <property type="entry name" value="RNA_pol_sigma-70-like"/>
</dbReference>
<dbReference type="Gene3D" id="1.10.10.10">
    <property type="entry name" value="Winged helix-like DNA-binding domain superfamily/Winged helix DNA-binding domain"/>
    <property type="match status" value="1"/>
</dbReference>
<name>A0A644ZIF1_9ZZZZ</name>
<dbReference type="InterPro" id="IPR013325">
    <property type="entry name" value="RNA_pol_sigma_r2"/>
</dbReference>
<dbReference type="PANTHER" id="PTHR43133">
    <property type="entry name" value="RNA POLYMERASE ECF-TYPE SIGMA FACTO"/>
    <property type="match status" value="1"/>
</dbReference>
<evidence type="ECO:0000256" key="2">
    <source>
        <dbReference type="ARBA" id="ARBA00023015"/>
    </source>
</evidence>
<dbReference type="CDD" id="cd06171">
    <property type="entry name" value="Sigma70_r4"/>
    <property type="match status" value="1"/>
</dbReference>
<dbReference type="PANTHER" id="PTHR43133:SF51">
    <property type="entry name" value="RNA POLYMERASE SIGMA FACTOR"/>
    <property type="match status" value="1"/>
</dbReference>